<dbReference type="GO" id="GO:0005737">
    <property type="term" value="C:cytoplasm"/>
    <property type="evidence" value="ECO:0007669"/>
    <property type="project" value="TreeGrafter"/>
</dbReference>
<accession>A0A9W9QM31</accession>
<comment type="caution">
    <text evidence="1">The sequence shown here is derived from an EMBL/GenBank/DDBJ whole genome shotgun (WGS) entry which is preliminary data.</text>
</comment>
<evidence type="ECO:0000313" key="1">
    <source>
        <dbReference type="EMBL" id="KAJ5339014.1"/>
    </source>
</evidence>
<dbReference type="Pfam" id="PF10294">
    <property type="entry name" value="Methyltransf_16"/>
    <property type="match status" value="1"/>
</dbReference>
<dbReference type="PANTHER" id="PTHR14614:SF130">
    <property type="entry name" value="PROTEIN-LYSINE N-METHYLTRANSFERASE EEF2KMT"/>
    <property type="match status" value="1"/>
</dbReference>
<dbReference type="GO" id="GO:0008757">
    <property type="term" value="F:S-adenosylmethionine-dependent methyltransferase activity"/>
    <property type="evidence" value="ECO:0007669"/>
    <property type="project" value="UniProtKB-ARBA"/>
</dbReference>
<gene>
    <name evidence="1" type="ORF">N7452_005742</name>
</gene>
<dbReference type="EMBL" id="JAPZBQ010000003">
    <property type="protein sequence ID" value="KAJ5339014.1"/>
    <property type="molecule type" value="Genomic_DNA"/>
</dbReference>
<dbReference type="InterPro" id="IPR019410">
    <property type="entry name" value="Methyltransf_16"/>
</dbReference>
<reference evidence="1" key="2">
    <citation type="journal article" date="2023" name="IMA Fungus">
        <title>Comparative genomic study of the Penicillium genus elucidates a diverse pangenome and 15 lateral gene transfer events.</title>
        <authorList>
            <person name="Petersen C."/>
            <person name="Sorensen T."/>
            <person name="Nielsen M.R."/>
            <person name="Sondergaard T.E."/>
            <person name="Sorensen J.L."/>
            <person name="Fitzpatrick D.A."/>
            <person name="Frisvad J.C."/>
            <person name="Nielsen K.L."/>
        </authorList>
    </citation>
    <scope>NUCLEOTIDE SEQUENCE</scope>
    <source>
        <strain evidence="1">IBT 35673</strain>
    </source>
</reference>
<reference evidence="1" key="1">
    <citation type="submission" date="2022-12" db="EMBL/GenBank/DDBJ databases">
        <authorList>
            <person name="Petersen C."/>
        </authorList>
    </citation>
    <scope>NUCLEOTIDE SEQUENCE</scope>
    <source>
        <strain evidence="1">IBT 35673</strain>
    </source>
</reference>
<dbReference type="InterPro" id="IPR029063">
    <property type="entry name" value="SAM-dependent_MTases_sf"/>
</dbReference>
<name>A0A9W9QM31_PENBR</name>
<dbReference type="SUPFAM" id="SSF53335">
    <property type="entry name" value="S-adenosyl-L-methionine-dependent methyltransferases"/>
    <property type="match status" value="1"/>
</dbReference>
<sequence length="379" mass="42266">MPEAPLISVTNHRAFDYLIPDSSPQVSPSNDIRRIDLQYNFVLCCKMDDIHKLAAQYFQLVELNHLEFPPGPVLVKPDVQAALHAHMFDETIFPIPPHSYRSRVLKQILSRIEEAITDPEQDEINDDLMESWSTLVSQPKPSSLEQAQQLSLVKYTAPNSTRTVTTSESRGLILSGGTTGNRTWEAALHLGSFLASDAGEELVRGKRVIELGAGTGFLALFCARHLGVESVVVTDREPFLIDNIRACVRYNQEGEEAIPIYPAVWEWGTPLDRTGELDGVEGGLKFDVALGADLIYDSDLVPLLLSTVGDLFDNYGIDQFIIAATLRNEETFRTFLNGCETNKFTVETLPFESTSSEKQTGFFHSTSIPIRTYRIARTK</sequence>
<evidence type="ECO:0000313" key="2">
    <source>
        <dbReference type="Proteomes" id="UP001147695"/>
    </source>
</evidence>
<dbReference type="Gene3D" id="3.40.50.150">
    <property type="entry name" value="Vaccinia Virus protein VP39"/>
    <property type="match status" value="1"/>
</dbReference>
<dbReference type="PANTHER" id="PTHR14614">
    <property type="entry name" value="HEPATOCELLULAR CARCINOMA-ASSOCIATED ANTIGEN"/>
    <property type="match status" value="1"/>
</dbReference>
<proteinExistence type="predicted"/>
<protein>
    <submittedName>
        <fullName evidence="1">Uncharacterized protein</fullName>
    </submittedName>
</protein>
<dbReference type="Proteomes" id="UP001147695">
    <property type="component" value="Unassembled WGS sequence"/>
</dbReference>
<organism evidence="1 2">
    <name type="scientific">Penicillium brevicompactum</name>
    <dbReference type="NCBI Taxonomy" id="5074"/>
    <lineage>
        <taxon>Eukaryota</taxon>
        <taxon>Fungi</taxon>
        <taxon>Dikarya</taxon>
        <taxon>Ascomycota</taxon>
        <taxon>Pezizomycotina</taxon>
        <taxon>Eurotiomycetes</taxon>
        <taxon>Eurotiomycetidae</taxon>
        <taxon>Eurotiales</taxon>
        <taxon>Aspergillaceae</taxon>
        <taxon>Penicillium</taxon>
    </lineage>
</organism>
<dbReference type="AlphaFoldDB" id="A0A9W9QM31"/>